<gene>
    <name evidence="3" type="ORF">SY85_07055</name>
</gene>
<accession>A0A172TT74</accession>
<dbReference type="InterPro" id="IPR011051">
    <property type="entry name" value="RmlC_Cupin_sf"/>
</dbReference>
<dbReference type="InterPro" id="IPR013096">
    <property type="entry name" value="Cupin_2"/>
</dbReference>
<dbReference type="SUPFAM" id="SSF51182">
    <property type="entry name" value="RmlC-like cupins"/>
    <property type="match status" value="1"/>
</dbReference>
<evidence type="ECO:0000313" key="3">
    <source>
        <dbReference type="EMBL" id="ANE50295.1"/>
    </source>
</evidence>
<proteinExistence type="predicted"/>
<dbReference type="EMBL" id="CP011390">
    <property type="protein sequence ID" value="ANE50295.1"/>
    <property type="molecule type" value="Genomic_DNA"/>
</dbReference>
<dbReference type="Pfam" id="PF07883">
    <property type="entry name" value="Cupin_2"/>
    <property type="match status" value="1"/>
</dbReference>
<organism evidence="3 4">
    <name type="scientific">Flavisolibacter tropicus</name>
    <dbReference type="NCBI Taxonomy" id="1492898"/>
    <lineage>
        <taxon>Bacteria</taxon>
        <taxon>Pseudomonadati</taxon>
        <taxon>Bacteroidota</taxon>
        <taxon>Chitinophagia</taxon>
        <taxon>Chitinophagales</taxon>
        <taxon>Chitinophagaceae</taxon>
        <taxon>Flavisolibacter</taxon>
    </lineage>
</organism>
<sequence length="115" mass="13168">MKPVSKNNCLQHYTWGDNCDGWNLVAEDSLSVKQERMPAKTAEAKHYHNQAQQFFYILKGIAQFEIEGDHIDVVAGEGIHIKPGQRHRILNNTDEELEFLLCSQPSTINDRINCD</sequence>
<dbReference type="PANTHER" id="PTHR35848">
    <property type="entry name" value="OXALATE-BINDING PROTEIN"/>
    <property type="match status" value="1"/>
</dbReference>
<feature type="domain" description="Cupin type-2" evidence="2">
    <location>
        <begin position="36"/>
        <end position="100"/>
    </location>
</feature>
<dbReference type="STRING" id="1492898.SY85_07055"/>
<dbReference type="PANTHER" id="PTHR35848:SF9">
    <property type="entry name" value="SLL1358 PROTEIN"/>
    <property type="match status" value="1"/>
</dbReference>
<dbReference type="RefSeq" id="WP_066402898.1">
    <property type="nucleotide sequence ID" value="NZ_CP011390.1"/>
</dbReference>
<evidence type="ECO:0000313" key="4">
    <source>
        <dbReference type="Proteomes" id="UP000077177"/>
    </source>
</evidence>
<keyword evidence="4" id="KW-1185">Reference proteome</keyword>
<name>A0A172TT74_9BACT</name>
<dbReference type="Proteomes" id="UP000077177">
    <property type="component" value="Chromosome"/>
</dbReference>
<keyword evidence="1" id="KW-0479">Metal-binding</keyword>
<reference evidence="3 4" key="2">
    <citation type="journal article" date="2016" name="Int. J. Syst. Evol. Microbiol.">
        <title>Flavisolibacter tropicus sp. nov., isolated from tropical soil.</title>
        <authorList>
            <person name="Lee J.J."/>
            <person name="Kang M.S."/>
            <person name="Kim G.S."/>
            <person name="Lee C.S."/>
            <person name="Lim S."/>
            <person name="Lee J."/>
            <person name="Roh S.H."/>
            <person name="Kang H."/>
            <person name="Ha J.M."/>
            <person name="Bae S."/>
            <person name="Jung H.Y."/>
            <person name="Kim M.K."/>
        </authorList>
    </citation>
    <scope>NUCLEOTIDE SEQUENCE [LARGE SCALE GENOMIC DNA]</scope>
    <source>
        <strain evidence="3 4">LCS9</strain>
    </source>
</reference>
<evidence type="ECO:0000259" key="2">
    <source>
        <dbReference type="Pfam" id="PF07883"/>
    </source>
</evidence>
<dbReference type="OrthoDB" id="9806121at2"/>
<dbReference type="GO" id="GO:0046872">
    <property type="term" value="F:metal ion binding"/>
    <property type="evidence" value="ECO:0007669"/>
    <property type="project" value="UniProtKB-KW"/>
</dbReference>
<protein>
    <submittedName>
        <fullName evidence="3">Cupin</fullName>
    </submittedName>
</protein>
<dbReference type="KEGG" id="fla:SY85_07055"/>
<reference evidence="4" key="1">
    <citation type="submission" date="2015-01" db="EMBL/GenBank/DDBJ databases">
        <title>Flavisolibacter sp./LCS9/ whole genome sequencing.</title>
        <authorList>
            <person name="Kim M.K."/>
            <person name="Srinivasan S."/>
            <person name="Lee J.-J."/>
        </authorList>
    </citation>
    <scope>NUCLEOTIDE SEQUENCE [LARGE SCALE GENOMIC DNA]</scope>
    <source>
        <strain evidence="4">LCS9</strain>
    </source>
</reference>
<evidence type="ECO:0000256" key="1">
    <source>
        <dbReference type="ARBA" id="ARBA00022723"/>
    </source>
</evidence>
<dbReference type="InterPro" id="IPR014710">
    <property type="entry name" value="RmlC-like_jellyroll"/>
</dbReference>
<dbReference type="AlphaFoldDB" id="A0A172TT74"/>
<dbReference type="Gene3D" id="2.60.120.10">
    <property type="entry name" value="Jelly Rolls"/>
    <property type="match status" value="1"/>
</dbReference>
<dbReference type="InterPro" id="IPR051610">
    <property type="entry name" value="GPI/OXD"/>
</dbReference>